<organism evidence="3 4">
    <name type="scientific">Saccharothrix tamanrassetensis</name>
    <dbReference type="NCBI Taxonomy" id="1051531"/>
    <lineage>
        <taxon>Bacteria</taxon>
        <taxon>Bacillati</taxon>
        <taxon>Actinomycetota</taxon>
        <taxon>Actinomycetes</taxon>
        <taxon>Pseudonocardiales</taxon>
        <taxon>Pseudonocardiaceae</taxon>
        <taxon>Saccharothrix</taxon>
    </lineage>
</organism>
<evidence type="ECO:0000259" key="2">
    <source>
        <dbReference type="Pfam" id="PF03070"/>
    </source>
</evidence>
<dbReference type="SUPFAM" id="SSF48613">
    <property type="entry name" value="Heme oxygenase-like"/>
    <property type="match status" value="1"/>
</dbReference>
<comment type="caution">
    <text evidence="3">The sequence shown here is derived from an EMBL/GenBank/DDBJ whole genome shotgun (WGS) entry which is preliminary data.</text>
</comment>
<accession>A0A841CPN3</accession>
<dbReference type="EMBL" id="JACHJN010000007">
    <property type="protein sequence ID" value="MBB5957955.1"/>
    <property type="molecule type" value="Genomic_DNA"/>
</dbReference>
<feature type="domain" description="Thiaminase-2/PQQC" evidence="2">
    <location>
        <begin position="24"/>
        <end position="214"/>
    </location>
</feature>
<name>A0A841CPN3_9PSEU</name>
<keyword evidence="4" id="KW-1185">Reference proteome</keyword>
<sequence>MAHSAQELLDRIRREVADEHGENRFVPLVAEGTASVASIGALAAEESRIVPADWRSFLTLAARADEPAGRAFFTGLAQGEGLVLPLLTPLAAAAGLDEQAVREYRPEPGCQAYAAYVAWLALNADPAVAAVAILTNFAAFGEYCAAIARGLRTHYGFDDEAVAFFDFFATPAPELEQQGLAAVQAGLDAGVSFDRAVEYVRLLQGYELMFWNTLADSAADPV</sequence>
<dbReference type="Gene3D" id="1.20.910.10">
    <property type="entry name" value="Heme oxygenase-like"/>
    <property type="match status" value="1"/>
</dbReference>
<evidence type="ECO:0000256" key="1">
    <source>
        <dbReference type="ARBA" id="ARBA00004948"/>
    </source>
</evidence>
<evidence type="ECO:0000313" key="3">
    <source>
        <dbReference type="EMBL" id="MBB5957955.1"/>
    </source>
</evidence>
<dbReference type="Proteomes" id="UP000547510">
    <property type="component" value="Unassembled WGS sequence"/>
</dbReference>
<evidence type="ECO:0000313" key="4">
    <source>
        <dbReference type="Proteomes" id="UP000547510"/>
    </source>
</evidence>
<dbReference type="InterPro" id="IPR016084">
    <property type="entry name" value="Haem_Oase-like_multi-hlx"/>
</dbReference>
<gene>
    <name evidence="3" type="ORF">FHS29_004563</name>
</gene>
<reference evidence="3 4" key="1">
    <citation type="submission" date="2020-08" db="EMBL/GenBank/DDBJ databases">
        <title>Genomic Encyclopedia of Type Strains, Phase III (KMG-III): the genomes of soil and plant-associated and newly described type strains.</title>
        <authorList>
            <person name="Whitman W."/>
        </authorList>
    </citation>
    <scope>NUCLEOTIDE SEQUENCE [LARGE SCALE GENOMIC DNA]</scope>
    <source>
        <strain evidence="3 4">CECT 8640</strain>
    </source>
</reference>
<dbReference type="RefSeq" id="WP_184693528.1">
    <property type="nucleotide sequence ID" value="NZ_JACHJN010000007.1"/>
</dbReference>
<proteinExistence type="predicted"/>
<dbReference type="Pfam" id="PF03070">
    <property type="entry name" value="TENA_THI-4"/>
    <property type="match status" value="1"/>
</dbReference>
<protein>
    <submittedName>
        <fullName evidence="3">Thiaminase</fullName>
    </submittedName>
</protein>
<dbReference type="InterPro" id="IPR004305">
    <property type="entry name" value="Thiaminase-2/PQQC"/>
</dbReference>
<dbReference type="AlphaFoldDB" id="A0A841CPN3"/>
<comment type="pathway">
    <text evidence="1">Cofactor biosynthesis; thiamine diphosphate biosynthesis.</text>
</comment>